<organism evidence="12 13">
    <name type="scientific">Croceitalea marina</name>
    <dbReference type="NCBI Taxonomy" id="1775166"/>
    <lineage>
        <taxon>Bacteria</taxon>
        <taxon>Pseudomonadati</taxon>
        <taxon>Bacteroidota</taxon>
        <taxon>Flavobacteriia</taxon>
        <taxon>Flavobacteriales</taxon>
        <taxon>Flavobacteriaceae</taxon>
        <taxon>Croceitalea</taxon>
    </lineage>
</organism>
<keyword evidence="5 11" id="KW-0812">Transmembrane</keyword>
<proteinExistence type="inferred from homology"/>
<reference evidence="13" key="1">
    <citation type="journal article" date="2019" name="Int. J. Syst. Evol. Microbiol.">
        <title>The Global Catalogue of Microorganisms (GCM) 10K type strain sequencing project: providing services to taxonomists for standard genome sequencing and annotation.</title>
        <authorList>
            <consortium name="The Broad Institute Genomics Platform"/>
            <consortium name="The Broad Institute Genome Sequencing Center for Infectious Disease"/>
            <person name="Wu L."/>
            <person name="Ma J."/>
        </authorList>
    </citation>
    <scope>NUCLEOTIDE SEQUENCE [LARGE SCALE GENOMIC DNA]</scope>
    <source>
        <strain evidence="13">KCTC 52368</strain>
    </source>
</reference>
<evidence type="ECO:0000256" key="8">
    <source>
        <dbReference type="ARBA" id="ARBA00022991"/>
    </source>
</evidence>
<evidence type="ECO:0000256" key="3">
    <source>
        <dbReference type="ARBA" id="ARBA00022543"/>
    </source>
</evidence>
<evidence type="ECO:0000256" key="10">
    <source>
        <dbReference type="ARBA" id="ARBA00023170"/>
    </source>
</evidence>
<keyword evidence="6" id="KW-0681">Retinal protein</keyword>
<evidence type="ECO:0000256" key="7">
    <source>
        <dbReference type="ARBA" id="ARBA00022989"/>
    </source>
</evidence>
<evidence type="ECO:0000256" key="9">
    <source>
        <dbReference type="ARBA" id="ARBA00023136"/>
    </source>
</evidence>
<feature type="transmembrane region" description="Helical" evidence="11">
    <location>
        <begin position="92"/>
        <end position="109"/>
    </location>
</feature>
<dbReference type="CDD" id="cd15242">
    <property type="entry name" value="7tm_Proteorhodopsin"/>
    <property type="match status" value="1"/>
</dbReference>
<name>A0ABW5N0N0_9FLAO</name>
<keyword evidence="8" id="KW-0157">Chromophore</keyword>
<dbReference type="Proteomes" id="UP001597526">
    <property type="component" value="Unassembled WGS sequence"/>
</dbReference>
<feature type="transmembrane region" description="Helical" evidence="11">
    <location>
        <begin position="116"/>
        <end position="133"/>
    </location>
</feature>
<gene>
    <name evidence="12" type="ORF">ACFSQJ_19005</name>
</gene>
<dbReference type="InterPro" id="IPR001425">
    <property type="entry name" value="Arc/bac/fun_rhodopsins"/>
</dbReference>
<evidence type="ECO:0000256" key="11">
    <source>
        <dbReference type="SAM" id="Phobius"/>
    </source>
</evidence>
<dbReference type="RefSeq" id="WP_377768504.1">
    <property type="nucleotide sequence ID" value="NZ_JBHULB010000083.1"/>
</dbReference>
<feature type="transmembrane region" description="Helical" evidence="11">
    <location>
        <begin position="22"/>
        <end position="43"/>
    </location>
</feature>
<comment type="subcellular location">
    <subcellularLocation>
        <location evidence="1">Membrane</location>
        <topology evidence="1">Multi-pass membrane protein</topology>
    </subcellularLocation>
</comment>
<keyword evidence="4" id="KW-0716">Sensory transduction</keyword>
<dbReference type="PANTHER" id="PTHR28286:SF2">
    <property type="entry name" value="BACTERIORHODOPSIN _OPSIN, NOPA (EUROFUNG)"/>
    <property type="match status" value="1"/>
</dbReference>
<feature type="transmembrane region" description="Helical" evidence="11">
    <location>
        <begin position="145"/>
        <end position="163"/>
    </location>
</feature>
<evidence type="ECO:0000256" key="1">
    <source>
        <dbReference type="ARBA" id="ARBA00004141"/>
    </source>
</evidence>
<evidence type="ECO:0000256" key="6">
    <source>
        <dbReference type="ARBA" id="ARBA00022925"/>
    </source>
</evidence>
<keyword evidence="7 11" id="KW-1133">Transmembrane helix</keyword>
<evidence type="ECO:0000256" key="2">
    <source>
        <dbReference type="ARBA" id="ARBA00008130"/>
    </source>
</evidence>
<feature type="transmembrane region" description="Helical" evidence="11">
    <location>
        <begin position="220"/>
        <end position="244"/>
    </location>
</feature>
<keyword evidence="9 11" id="KW-0472">Membrane</keyword>
<sequence length="248" mass="27615">MKTMFLNMPLLADVSKIATDDYVGFTFFVGCMAMMAASAFFFLSMNDFDKKWKTSILVSGLITFIAAVHYWYMRDYWAAFEESPTFFRYVDWVLTVPLMCVEFYLILKVAGARKSLMWKLILASVVMLVTGYFGEAVYNTGSGPAVWGLISGIAYFYIVYEIWLGSAKKLATEAGGAVLKAHKLLCWFVLVGWAIYPLGYMAGTPGWYDGLANLGLNMDVIYNIGDAINKIGFGLVVYGAAIAARDKN</sequence>
<protein>
    <submittedName>
        <fullName evidence="12">Bacteriorhodopsin-like</fullName>
    </submittedName>
</protein>
<dbReference type="PANTHER" id="PTHR28286">
    <property type="match status" value="1"/>
</dbReference>
<comment type="caution">
    <text evidence="12">The sequence shown here is derived from an EMBL/GenBank/DDBJ whole genome shotgun (WGS) entry which is preliminary data.</text>
</comment>
<dbReference type="SMART" id="SM01021">
    <property type="entry name" value="Bac_rhodopsin"/>
    <property type="match status" value="1"/>
</dbReference>
<evidence type="ECO:0000313" key="12">
    <source>
        <dbReference type="EMBL" id="MFD2589022.1"/>
    </source>
</evidence>
<evidence type="ECO:0000313" key="13">
    <source>
        <dbReference type="Proteomes" id="UP001597526"/>
    </source>
</evidence>
<evidence type="ECO:0000256" key="4">
    <source>
        <dbReference type="ARBA" id="ARBA00022606"/>
    </source>
</evidence>
<keyword evidence="13" id="KW-1185">Reference proteome</keyword>
<dbReference type="Gene3D" id="1.20.1070.10">
    <property type="entry name" value="Rhodopsin 7-helix transmembrane proteins"/>
    <property type="match status" value="1"/>
</dbReference>
<dbReference type="SUPFAM" id="SSF81321">
    <property type="entry name" value="Family A G protein-coupled receptor-like"/>
    <property type="match status" value="1"/>
</dbReference>
<accession>A0ABW5N0N0</accession>
<feature type="transmembrane region" description="Helical" evidence="11">
    <location>
        <begin position="184"/>
        <end position="208"/>
    </location>
</feature>
<keyword evidence="3" id="KW-0600">Photoreceptor protein</keyword>
<comment type="similarity">
    <text evidence="2">Belongs to the archaeal/bacterial/fungal opsin family.</text>
</comment>
<dbReference type="PIRSF" id="PIRSF038142">
    <property type="entry name" value="Rhodopsin_bac_prd"/>
    <property type="match status" value="1"/>
</dbReference>
<dbReference type="EMBL" id="JBHULB010000083">
    <property type="protein sequence ID" value="MFD2589022.1"/>
    <property type="molecule type" value="Genomic_DNA"/>
</dbReference>
<dbReference type="InterPro" id="IPR017402">
    <property type="entry name" value="Proteorhodopsin"/>
</dbReference>
<feature type="transmembrane region" description="Helical" evidence="11">
    <location>
        <begin position="55"/>
        <end position="72"/>
    </location>
</feature>
<dbReference type="Pfam" id="PF01036">
    <property type="entry name" value="Bac_rhodopsin"/>
    <property type="match status" value="1"/>
</dbReference>
<evidence type="ECO:0000256" key="5">
    <source>
        <dbReference type="ARBA" id="ARBA00022692"/>
    </source>
</evidence>
<keyword evidence="10" id="KW-0675">Receptor</keyword>